<evidence type="ECO:0000313" key="4">
    <source>
        <dbReference type="Proteomes" id="UP000807353"/>
    </source>
</evidence>
<proteinExistence type="predicted"/>
<dbReference type="SMART" id="SM00513">
    <property type="entry name" value="SAP"/>
    <property type="match status" value="1"/>
</dbReference>
<comment type="caution">
    <text evidence="3">The sequence shown here is derived from an EMBL/GenBank/DDBJ whole genome shotgun (WGS) entry which is preliminary data.</text>
</comment>
<evidence type="ECO:0000256" key="1">
    <source>
        <dbReference type="SAM" id="MobiDB-lite"/>
    </source>
</evidence>
<reference evidence="3" key="1">
    <citation type="submission" date="2020-11" db="EMBL/GenBank/DDBJ databases">
        <authorList>
            <consortium name="DOE Joint Genome Institute"/>
            <person name="Ahrendt S."/>
            <person name="Riley R."/>
            <person name="Andreopoulos W."/>
            <person name="Labutti K."/>
            <person name="Pangilinan J."/>
            <person name="Ruiz-Duenas F.J."/>
            <person name="Barrasa J.M."/>
            <person name="Sanchez-Garcia M."/>
            <person name="Camarero S."/>
            <person name="Miyauchi S."/>
            <person name="Serrano A."/>
            <person name="Linde D."/>
            <person name="Babiker R."/>
            <person name="Drula E."/>
            <person name="Ayuso-Fernandez I."/>
            <person name="Pacheco R."/>
            <person name="Padilla G."/>
            <person name="Ferreira P."/>
            <person name="Barriuso J."/>
            <person name="Kellner H."/>
            <person name="Castanera R."/>
            <person name="Alfaro M."/>
            <person name="Ramirez L."/>
            <person name="Pisabarro A.G."/>
            <person name="Kuo A."/>
            <person name="Tritt A."/>
            <person name="Lipzen A."/>
            <person name="He G."/>
            <person name="Yan M."/>
            <person name="Ng V."/>
            <person name="Cullen D."/>
            <person name="Martin F."/>
            <person name="Rosso M.-N."/>
            <person name="Henrissat B."/>
            <person name="Hibbett D."/>
            <person name="Martinez A.T."/>
            <person name="Grigoriev I.V."/>
        </authorList>
    </citation>
    <scope>NUCLEOTIDE SEQUENCE</scope>
    <source>
        <strain evidence="3">CBS 247.69</strain>
    </source>
</reference>
<evidence type="ECO:0000259" key="2">
    <source>
        <dbReference type="SMART" id="SM00513"/>
    </source>
</evidence>
<dbReference type="OrthoDB" id="5569309at2759"/>
<sequence>MPPTFTGALQPKKKSELQEIATALRLSDQGTKDELQARIKKHLDTNQSSLEDDPTFGGLFGRRKRSAQPQQGLPSSRFAPPEPPSLKPNSRRSSLGRRITALDPVRESTPVSDLRDVSMFLKRPTSPITSTPNQSPRQFDDTTPSSLPPLPPSPSASLIEHIRVSPSTNVITEQIKQSDMLQNSRETLIRVRHFLSNSQTLWSLSAVLELLYILATVIPWKHIQLPNSNSFYSVSIAYPPMHTFQTFAFWMTLLQWAIPTLIIPAVVGNVVSFNPVSSPLHISTGSPIPPFDPLTASIARLAAQVGYPFPLLEHNTQISGLDVLGFKWRVLSASISLAFSFAEAIADAPHIFAKTLVFERKYDRLSGINPIEDKTSNWKALLGAEDVNEKHQ</sequence>
<evidence type="ECO:0000313" key="3">
    <source>
        <dbReference type="EMBL" id="KAF9460475.1"/>
    </source>
</evidence>
<dbReference type="InterPro" id="IPR003034">
    <property type="entry name" value="SAP_dom"/>
</dbReference>
<dbReference type="Pfam" id="PF18953">
    <property type="entry name" value="SAP_new25"/>
    <property type="match status" value="1"/>
</dbReference>
<name>A0A9P5Y3D9_9AGAR</name>
<protein>
    <recommendedName>
        <fullName evidence="2">SAP domain-containing protein</fullName>
    </recommendedName>
</protein>
<dbReference type="Proteomes" id="UP000807353">
    <property type="component" value="Unassembled WGS sequence"/>
</dbReference>
<accession>A0A9P5Y3D9</accession>
<gene>
    <name evidence="3" type="ORF">BDZ94DRAFT_1265994</name>
</gene>
<dbReference type="GO" id="GO:0016020">
    <property type="term" value="C:membrane"/>
    <property type="evidence" value="ECO:0007669"/>
    <property type="project" value="TreeGrafter"/>
</dbReference>
<dbReference type="InterPro" id="IPR038872">
    <property type="entry name" value="Put_GTT3"/>
</dbReference>
<dbReference type="PANTHER" id="PTHR41807">
    <property type="entry name" value="GLUTATHIONE TRANSFERASE 3"/>
    <property type="match status" value="1"/>
</dbReference>
<feature type="region of interest" description="Disordered" evidence="1">
    <location>
        <begin position="25"/>
        <end position="151"/>
    </location>
</feature>
<dbReference type="EMBL" id="MU150298">
    <property type="protein sequence ID" value="KAF9460475.1"/>
    <property type="molecule type" value="Genomic_DNA"/>
</dbReference>
<organism evidence="3 4">
    <name type="scientific">Collybia nuda</name>
    <dbReference type="NCBI Taxonomy" id="64659"/>
    <lineage>
        <taxon>Eukaryota</taxon>
        <taxon>Fungi</taxon>
        <taxon>Dikarya</taxon>
        <taxon>Basidiomycota</taxon>
        <taxon>Agaricomycotina</taxon>
        <taxon>Agaricomycetes</taxon>
        <taxon>Agaricomycetidae</taxon>
        <taxon>Agaricales</taxon>
        <taxon>Tricholomatineae</taxon>
        <taxon>Clitocybaceae</taxon>
        <taxon>Collybia</taxon>
    </lineage>
</organism>
<dbReference type="PANTHER" id="PTHR41807:SF1">
    <property type="entry name" value="GLUTATHIONE TRANSFERASE 3"/>
    <property type="match status" value="1"/>
</dbReference>
<keyword evidence="4" id="KW-1185">Reference proteome</keyword>
<feature type="compositionally biased region" description="Polar residues" evidence="1">
    <location>
        <begin position="126"/>
        <end position="143"/>
    </location>
</feature>
<feature type="domain" description="SAP" evidence="2">
    <location>
        <begin position="9"/>
        <end position="43"/>
    </location>
</feature>
<dbReference type="AlphaFoldDB" id="A0A9P5Y3D9"/>